<dbReference type="AlphaFoldDB" id="A0A1X1H0J5"/>
<evidence type="ECO:0000313" key="3">
    <source>
        <dbReference type="Proteomes" id="UP000193768"/>
    </source>
</evidence>
<name>A0A1X1H0J5_STROR</name>
<evidence type="ECO:0000313" key="4">
    <source>
        <dbReference type="Proteomes" id="UP000510865"/>
    </source>
</evidence>
<dbReference type="PROSITE" id="PS51257">
    <property type="entry name" value="PROKAR_LIPOPROTEIN"/>
    <property type="match status" value="1"/>
</dbReference>
<reference evidence="1" key="2">
    <citation type="submission" date="2017-04" db="EMBL/GenBank/DDBJ databases">
        <authorList>
            <person name="Afonso C.L."/>
            <person name="Miller P.J."/>
            <person name="Scott M.A."/>
            <person name="Spackman E."/>
            <person name="Goraichik I."/>
            <person name="Dimitrov K.M."/>
            <person name="Suarez D.L."/>
            <person name="Swayne D.E."/>
        </authorList>
    </citation>
    <scope>NUCLEOTIDE SEQUENCE</scope>
    <source>
        <strain evidence="1">RH_8610_08</strain>
    </source>
</reference>
<dbReference type="EMBL" id="CP054134">
    <property type="protein sequence ID" value="QLL97509.1"/>
    <property type="molecule type" value="Genomic_DNA"/>
</dbReference>
<proteinExistence type="predicted"/>
<gene>
    <name evidence="1" type="ORF">B7722_00065</name>
    <name evidence="2" type="ORF">HRE59_00260</name>
</gene>
<organism evidence="1 3">
    <name type="scientific">Streptococcus oralis subsp. oralis</name>
    <dbReference type="NCBI Taxonomy" id="1891914"/>
    <lineage>
        <taxon>Bacteria</taxon>
        <taxon>Bacillati</taxon>
        <taxon>Bacillota</taxon>
        <taxon>Bacilli</taxon>
        <taxon>Lactobacillales</taxon>
        <taxon>Streptococcaceae</taxon>
        <taxon>Streptococcus</taxon>
    </lineage>
</organism>
<dbReference type="RefSeq" id="WP_000732923.1">
    <property type="nucleotide sequence ID" value="NZ_CP054134.1"/>
</dbReference>
<sequence length="174" mass="19855">MKKLFVIILLLILGGCSNGIKDKEANKNETIVKEEKKLKFVVAPQYEGKTSELIEFGKKLIEEHPEVGNQGEVTLYYSGSTYTFNEQEYAVFMILNKTDTDINHDAKFKISWSYAGQQIYQNELVEYKISESGELPTQSATIFLLPLTTEQKSIVTKIVDERKMNLSISDIQMK</sequence>
<evidence type="ECO:0008006" key="5">
    <source>
        <dbReference type="Google" id="ProtNLM"/>
    </source>
</evidence>
<accession>A0A1X1H0J5</accession>
<reference evidence="1 3" key="1">
    <citation type="journal article" date="2016" name="Eur. J. Clin. Microbiol. Infect. Dis.">
        <title>Whole genome sequencing as a tool for phylogenetic analysis of clinical strains of Mitis group streptococci.</title>
        <authorList>
            <person name="Rasmussen L.H."/>
            <person name="Dargis R."/>
            <person name="Hojholt K."/>
            <person name="Christensen J.J."/>
            <person name="Skovgaard O."/>
            <person name="Justesen U.S."/>
            <person name="Rosenvinge F.S."/>
            <person name="Moser C."/>
            <person name="Lukjancenko O."/>
            <person name="Rasmussen S."/>
            <person name="Nielsen X.C."/>
        </authorList>
    </citation>
    <scope>NUCLEOTIDE SEQUENCE [LARGE SCALE GENOMIC DNA]</scope>
    <source>
        <strain evidence="1 3">RH_8610_08</strain>
    </source>
</reference>
<dbReference type="EMBL" id="NCUJ01000007">
    <property type="protein sequence ID" value="ORO52670.1"/>
    <property type="molecule type" value="Genomic_DNA"/>
</dbReference>
<evidence type="ECO:0000313" key="1">
    <source>
        <dbReference type="EMBL" id="ORO52670.1"/>
    </source>
</evidence>
<dbReference type="Proteomes" id="UP000510865">
    <property type="component" value="Chromosome"/>
</dbReference>
<reference evidence="2 4" key="3">
    <citation type="submission" date="2020-05" db="EMBL/GenBank/DDBJ databases">
        <title>A novel sialic acid binding adhesin present in multiple species contributes to the pathogenesis of Infective endocarditis.</title>
        <authorList>
            <person name="Gaytan M.O."/>
            <person name="Singh A.K."/>
            <person name="Woodiga S.A."/>
            <person name="Patel S.A."/>
            <person name="Ann S.-S."/>
            <person name="Vera-Ponce de Leon A."/>
            <person name="McGrath S."/>
            <person name="Miller A."/>
            <person name="Bush J."/>
            <person name="van der Linden M."/>
            <person name="Magrini V."/>
            <person name="Wilson R.K."/>
            <person name="Kitten T."/>
            <person name="King S.J."/>
        </authorList>
    </citation>
    <scope>NUCLEOTIDE SEQUENCE [LARGE SCALE GENOMIC DNA]</scope>
    <source>
        <strain evidence="2 4">SN51445</strain>
    </source>
</reference>
<dbReference type="Proteomes" id="UP000193768">
    <property type="component" value="Unassembled WGS sequence"/>
</dbReference>
<evidence type="ECO:0000313" key="2">
    <source>
        <dbReference type="EMBL" id="QLL97509.1"/>
    </source>
</evidence>
<protein>
    <recommendedName>
        <fullName evidence="5">Lipoprotein</fullName>
    </recommendedName>
</protein>